<dbReference type="Proteomes" id="UP000647241">
    <property type="component" value="Unassembled WGS sequence"/>
</dbReference>
<protein>
    <submittedName>
        <fullName evidence="1">Uncharacterized protein</fullName>
    </submittedName>
</protein>
<reference evidence="1" key="1">
    <citation type="journal article" date="2014" name="Int. J. Syst. Evol. Microbiol.">
        <title>Complete genome sequence of Corynebacterium casei LMG S-19264T (=DSM 44701T), isolated from a smear-ripened cheese.</title>
        <authorList>
            <consortium name="US DOE Joint Genome Institute (JGI-PGF)"/>
            <person name="Walter F."/>
            <person name="Albersmeier A."/>
            <person name="Kalinowski J."/>
            <person name="Ruckert C."/>
        </authorList>
    </citation>
    <scope>NUCLEOTIDE SEQUENCE</scope>
    <source>
        <strain evidence="1">CGMCC 1.12997</strain>
    </source>
</reference>
<comment type="caution">
    <text evidence="1">The sequence shown here is derived from an EMBL/GenBank/DDBJ whole genome shotgun (WGS) entry which is preliminary data.</text>
</comment>
<name>A0A917M0D7_9BACT</name>
<reference evidence="1" key="2">
    <citation type="submission" date="2020-09" db="EMBL/GenBank/DDBJ databases">
        <authorList>
            <person name="Sun Q."/>
            <person name="Zhou Y."/>
        </authorList>
    </citation>
    <scope>NUCLEOTIDE SEQUENCE</scope>
    <source>
        <strain evidence="1">CGMCC 1.12997</strain>
    </source>
</reference>
<organism evidence="1 2">
    <name type="scientific">Edaphobacter dinghuensis</name>
    <dbReference type="NCBI Taxonomy" id="1560005"/>
    <lineage>
        <taxon>Bacteria</taxon>
        <taxon>Pseudomonadati</taxon>
        <taxon>Acidobacteriota</taxon>
        <taxon>Terriglobia</taxon>
        <taxon>Terriglobales</taxon>
        <taxon>Acidobacteriaceae</taxon>
        <taxon>Edaphobacter</taxon>
    </lineage>
</organism>
<evidence type="ECO:0000313" key="1">
    <source>
        <dbReference type="EMBL" id="GGG69706.1"/>
    </source>
</evidence>
<evidence type="ECO:0000313" key="2">
    <source>
        <dbReference type="Proteomes" id="UP000647241"/>
    </source>
</evidence>
<keyword evidence="2" id="KW-1185">Reference proteome</keyword>
<proteinExistence type="predicted"/>
<sequence>MSSHGKKKWAGACNYNSLTCYIEATFYQCLKATRPEDTGQRPTGKRQKSLPGSSGYHKMIPCVSFHCVCRGAFNRCTKNTLLRGIDNTAPHKHFSAR</sequence>
<accession>A0A917M0D7</accession>
<dbReference type="AlphaFoldDB" id="A0A917M0D7"/>
<dbReference type="EMBL" id="BMGT01000001">
    <property type="protein sequence ID" value="GGG69706.1"/>
    <property type="molecule type" value="Genomic_DNA"/>
</dbReference>
<gene>
    <name evidence="1" type="ORF">GCM10011585_09750</name>
</gene>